<evidence type="ECO:0000313" key="3">
    <source>
        <dbReference type="Proteomes" id="UP001280121"/>
    </source>
</evidence>
<proteinExistence type="predicted"/>
<organism evidence="2 3">
    <name type="scientific">Dipteronia dyeriana</name>
    <dbReference type="NCBI Taxonomy" id="168575"/>
    <lineage>
        <taxon>Eukaryota</taxon>
        <taxon>Viridiplantae</taxon>
        <taxon>Streptophyta</taxon>
        <taxon>Embryophyta</taxon>
        <taxon>Tracheophyta</taxon>
        <taxon>Spermatophyta</taxon>
        <taxon>Magnoliopsida</taxon>
        <taxon>eudicotyledons</taxon>
        <taxon>Gunneridae</taxon>
        <taxon>Pentapetalae</taxon>
        <taxon>rosids</taxon>
        <taxon>malvids</taxon>
        <taxon>Sapindales</taxon>
        <taxon>Sapindaceae</taxon>
        <taxon>Hippocastanoideae</taxon>
        <taxon>Acereae</taxon>
        <taxon>Dipteronia</taxon>
    </lineage>
</organism>
<dbReference type="PANTHER" id="PTHR48046">
    <property type="entry name" value="UDP-GLYCOSYLTRANSFERASE 72E1"/>
    <property type="match status" value="1"/>
</dbReference>
<reference evidence="2" key="1">
    <citation type="journal article" date="2023" name="Plant J.">
        <title>Genome sequences and population genomics provide insights into the demographic history, inbreeding, and mutation load of two 'living fossil' tree species of Dipteronia.</title>
        <authorList>
            <person name="Feng Y."/>
            <person name="Comes H.P."/>
            <person name="Chen J."/>
            <person name="Zhu S."/>
            <person name="Lu R."/>
            <person name="Zhang X."/>
            <person name="Li P."/>
            <person name="Qiu J."/>
            <person name="Olsen K.M."/>
            <person name="Qiu Y."/>
        </authorList>
    </citation>
    <scope>NUCLEOTIDE SEQUENCE</scope>
    <source>
        <strain evidence="2">KIB01</strain>
    </source>
</reference>
<keyword evidence="1" id="KW-0808">Transferase</keyword>
<dbReference type="AlphaFoldDB" id="A0AAD9X6Z2"/>
<dbReference type="PANTHER" id="PTHR48046:SF7">
    <property type="entry name" value="UDP-GLYCOSYLTRANSFERASE 72E1"/>
    <property type="match status" value="1"/>
</dbReference>
<keyword evidence="3" id="KW-1185">Reference proteome</keyword>
<evidence type="ECO:0000256" key="1">
    <source>
        <dbReference type="ARBA" id="ARBA00022676"/>
    </source>
</evidence>
<gene>
    <name evidence="2" type="ORF">Ddye_013739</name>
</gene>
<dbReference type="Proteomes" id="UP001280121">
    <property type="component" value="Unassembled WGS sequence"/>
</dbReference>
<dbReference type="EMBL" id="JANJYI010000004">
    <property type="protein sequence ID" value="KAK2653883.1"/>
    <property type="molecule type" value="Genomic_DNA"/>
</dbReference>
<comment type="caution">
    <text evidence="2">The sequence shown here is derived from an EMBL/GenBank/DDBJ whole genome shotgun (WGS) entry which is preliminary data.</text>
</comment>
<evidence type="ECO:0000313" key="2">
    <source>
        <dbReference type="EMBL" id="KAK2653883.1"/>
    </source>
</evidence>
<keyword evidence="1" id="KW-0328">Glycosyltransferase</keyword>
<protein>
    <submittedName>
        <fullName evidence="2">Uncharacterized protein</fullName>
    </submittedName>
</protein>
<dbReference type="GO" id="GO:0047209">
    <property type="term" value="F:coniferyl-alcohol glucosyltransferase activity"/>
    <property type="evidence" value="ECO:0007669"/>
    <property type="project" value="TreeGrafter"/>
</dbReference>
<accession>A0AAD9X6Z2</accession>
<name>A0AAD9X6Z2_9ROSI</name>
<sequence length="104" mass="11810">MNMLLLRVYVHQTSQLNLILVLELGNQLVNHHNLHVTVFVITTAEMTVEKISHFLDSSPNDHLDGMLLPSGDISDIVDPYINMVTKIVVTMHESLLALYLQFLE</sequence>